<gene>
    <name evidence="3" type="ORF">CARN6_2063</name>
</gene>
<protein>
    <recommendedName>
        <fullName evidence="2">Uncharacterized domain-containing protein</fullName>
    </recommendedName>
</protein>
<dbReference type="EMBL" id="CABQ01000240">
    <property type="protein sequence ID" value="CBI08581.1"/>
    <property type="molecule type" value="Genomic_DNA"/>
</dbReference>
<dbReference type="Pfam" id="PF07514">
    <property type="entry name" value="TraI_2"/>
    <property type="match status" value="1"/>
</dbReference>
<reference evidence="3" key="1">
    <citation type="submission" date="2009-10" db="EMBL/GenBank/DDBJ databases">
        <title>Diversity of trophic interactions inside an arsenic-rich microbial ecosystem.</title>
        <authorList>
            <person name="Bertin P.N."/>
            <person name="Heinrich-Salmeron A."/>
            <person name="Pelletier E."/>
            <person name="Goulhen-Chollet F."/>
            <person name="Arsene-Ploetze F."/>
            <person name="Gallien S."/>
            <person name="Calteau A."/>
            <person name="Vallenet D."/>
            <person name="Casiot C."/>
            <person name="Chane-Woon-Ming B."/>
            <person name="Giloteaux L."/>
            <person name="Barakat M."/>
            <person name="Bonnefoy V."/>
            <person name="Bruneel O."/>
            <person name="Chandler M."/>
            <person name="Cleiss J."/>
            <person name="Duran R."/>
            <person name="Elbaz-Poulichet F."/>
            <person name="Fonknechten N."/>
            <person name="Lauga B."/>
            <person name="Mornico D."/>
            <person name="Ortet P."/>
            <person name="Schaeffer C."/>
            <person name="Siguier P."/>
            <person name="Alexander Thil Smith A."/>
            <person name="Van Dorsselaer A."/>
            <person name="Weissenbach J."/>
            <person name="Medigue C."/>
            <person name="Le Paslier D."/>
        </authorList>
    </citation>
    <scope>NUCLEOTIDE SEQUENCE</scope>
</reference>
<sequence length="369" mass="40925">MLLKPIPPAELFDLHVSEHAQGMRMAAGVSDDAFRKTYAPHLLRLARVVQRLPLSPNAFPLPDGAIRCASYGCLLALRLAQNAIFAPDAGSALRRELTPQYRFAVFAAALGTIYVDVYRNVRVKVGGNSWDVLNELPLHDAASLACGEYAIAWQPDGLLSANPQLDAMVFMSAFPPGFWHRFHLRVLQDMALALSPAKNALSETPMQKLIRTAREKVFELESSRIAQNAERIQDIPMADSQDATGMAAPGKDNGSEAPAASTPKSQLKPTHADRVMAPASEAINDPVQNMPLKARQFFQALMMDEQWPQMREKIIVNKDYISMPFTFFGRYGQPMTQAVEMLKTMDLLIEKKEKEVRLVPQLASVLKLV</sequence>
<organism evidence="3">
    <name type="scientific">mine drainage metagenome</name>
    <dbReference type="NCBI Taxonomy" id="410659"/>
    <lineage>
        <taxon>unclassified sequences</taxon>
        <taxon>metagenomes</taxon>
        <taxon>ecological metagenomes</taxon>
    </lineage>
</organism>
<comment type="caution">
    <text evidence="3">The sequence shown here is derived from an EMBL/GenBank/DDBJ whole genome shotgun (WGS) entry which is preliminary data.</text>
</comment>
<feature type="region of interest" description="Disordered" evidence="1">
    <location>
        <begin position="234"/>
        <end position="271"/>
    </location>
</feature>
<dbReference type="AlphaFoldDB" id="E6QMW0"/>
<accession>E6QMW0</accession>
<proteinExistence type="predicted"/>
<dbReference type="InterPro" id="IPR011119">
    <property type="entry name" value="Unchr_helicase_relaxase_TraI"/>
</dbReference>
<dbReference type="Gene3D" id="1.10.3210.40">
    <property type="match status" value="1"/>
</dbReference>
<evidence type="ECO:0000259" key="2">
    <source>
        <dbReference type="Pfam" id="PF07514"/>
    </source>
</evidence>
<feature type="domain" description="Uncharacterised" evidence="2">
    <location>
        <begin position="26"/>
        <end position="154"/>
    </location>
</feature>
<evidence type="ECO:0000313" key="3">
    <source>
        <dbReference type="EMBL" id="CBI08581.1"/>
    </source>
</evidence>
<evidence type="ECO:0000256" key="1">
    <source>
        <dbReference type="SAM" id="MobiDB-lite"/>
    </source>
</evidence>
<name>E6QMW0_9ZZZZ</name>